<dbReference type="Proteomes" id="UP000294292">
    <property type="component" value="Chromosome"/>
</dbReference>
<dbReference type="SUPFAM" id="SSF55073">
    <property type="entry name" value="Nucleotide cyclase"/>
    <property type="match status" value="1"/>
</dbReference>
<proteinExistence type="predicted"/>
<protein>
    <submittedName>
        <fullName evidence="3">GGDEF domain-containing protein</fullName>
    </submittedName>
</protein>
<dbReference type="KEGG" id="panc:E2636_00490"/>
<dbReference type="InterPro" id="IPR050469">
    <property type="entry name" value="Diguanylate_Cyclase"/>
</dbReference>
<keyword evidence="1" id="KW-1133">Transmembrane helix</keyword>
<feature type="transmembrane region" description="Helical" evidence="1">
    <location>
        <begin position="6"/>
        <end position="25"/>
    </location>
</feature>
<dbReference type="PANTHER" id="PTHR45138:SF9">
    <property type="entry name" value="DIGUANYLATE CYCLASE DGCM-RELATED"/>
    <property type="match status" value="1"/>
</dbReference>
<dbReference type="InterPro" id="IPR043128">
    <property type="entry name" value="Rev_trsase/Diguanyl_cyclase"/>
</dbReference>
<organism evidence="3 4">
    <name type="scientific">Paenisporosarcina antarctica</name>
    <dbReference type="NCBI Taxonomy" id="417367"/>
    <lineage>
        <taxon>Bacteria</taxon>
        <taxon>Bacillati</taxon>
        <taxon>Bacillota</taxon>
        <taxon>Bacilli</taxon>
        <taxon>Bacillales</taxon>
        <taxon>Caryophanaceae</taxon>
        <taxon>Paenisporosarcina</taxon>
    </lineage>
</organism>
<dbReference type="SMART" id="SM00267">
    <property type="entry name" value="GGDEF"/>
    <property type="match status" value="1"/>
</dbReference>
<dbReference type="NCBIfam" id="TIGR00254">
    <property type="entry name" value="GGDEF"/>
    <property type="match status" value="1"/>
</dbReference>
<feature type="transmembrane region" description="Helical" evidence="1">
    <location>
        <begin position="32"/>
        <end position="49"/>
    </location>
</feature>
<name>A0A4P6ZUT6_9BACL</name>
<dbReference type="GO" id="GO:1902201">
    <property type="term" value="P:negative regulation of bacterial-type flagellum-dependent cell motility"/>
    <property type="evidence" value="ECO:0007669"/>
    <property type="project" value="TreeGrafter"/>
</dbReference>
<dbReference type="GO" id="GO:0005886">
    <property type="term" value="C:plasma membrane"/>
    <property type="evidence" value="ECO:0007669"/>
    <property type="project" value="TreeGrafter"/>
</dbReference>
<dbReference type="InterPro" id="IPR000160">
    <property type="entry name" value="GGDEF_dom"/>
</dbReference>
<evidence type="ECO:0000313" key="3">
    <source>
        <dbReference type="EMBL" id="QBP39729.1"/>
    </source>
</evidence>
<accession>A0A4P6ZUT6</accession>
<dbReference type="Gene3D" id="3.30.70.270">
    <property type="match status" value="1"/>
</dbReference>
<dbReference type="PANTHER" id="PTHR45138">
    <property type="entry name" value="REGULATORY COMPONENTS OF SENSORY TRANSDUCTION SYSTEM"/>
    <property type="match status" value="1"/>
</dbReference>
<dbReference type="GO" id="GO:0052621">
    <property type="term" value="F:diguanylate cyclase activity"/>
    <property type="evidence" value="ECO:0007669"/>
    <property type="project" value="TreeGrafter"/>
</dbReference>
<dbReference type="RefSeq" id="WP_134208050.1">
    <property type="nucleotide sequence ID" value="NZ_CP038015.1"/>
</dbReference>
<dbReference type="OrthoDB" id="9759607at2"/>
<dbReference type="CDD" id="cd01949">
    <property type="entry name" value="GGDEF"/>
    <property type="match status" value="1"/>
</dbReference>
<reference evidence="3 4" key="1">
    <citation type="submission" date="2019-03" db="EMBL/GenBank/DDBJ databases">
        <title>Complete genome sequence of Paenisporosarcina antarctica CGMCC 1.6503T.</title>
        <authorList>
            <person name="Rong J.-C."/>
            <person name="Chi N.-Y."/>
            <person name="Zhang Q.-F."/>
        </authorList>
    </citation>
    <scope>NUCLEOTIDE SEQUENCE [LARGE SCALE GENOMIC DNA]</scope>
    <source>
        <strain evidence="3 4">CGMCC 1.6503</strain>
    </source>
</reference>
<feature type="domain" description="GGDEF" evidence="2">
    <location>
        <begin position="269"/>
        <end position="407"/>
    </location>
</feature>
<sequence length="414" mass="47893">MKKYKIFDVFLFVASIIIGFSFAPLDIDLKKYILVVTIYLVFSAMYSNQKILQEKGSLSFDYGISYSQSFALFAGPFGLLLFEIVNRFTTYFQRKVAKTADEDEFTDTLYNIGSFTLYHTVGFIFFFSLYPYAQMIPFGFFLLFFLTALLISFQGNILMLLSFYFSGNLHSWSEVVVFIKGRSILDIAKVALTNALLYYFVMENQWEMLIILFTLNFMVSRSFVSKQESVKNELERDRFREMAYSDFMTGLSNRAMMDKKMREINGTGELLAIVVADIDKFKRINDNYNHSVGDYVIEHFAGMLKSHTGKEDLVFRSGGEEFTLFLRGRGYEECVELLESLRLNVSDHPVEVEFNGVETSISYSASFGLYFNEMSEDLPMERAYNYADQLLFEAKELGRDRLVVRNGQQSLVYS</sequence>
<keyword evidence="1" id="KW-0812">Transmembrane</keyword>
<keyword evidence="4" id="KW-1185">Reference proteome</keyword>
<dbReference type="InterPro" id="IPR029787">
    <property type="entry name" value="Nucleotide_cyclase"/>
</dbReference>
<dbReference type="GO" id="GO:0043709">
    <property type="term" value="P:cell adhesion involved in single-species biofilm formation"/>
    <property type="evidence" value="ECO:0007669"/>
    <property type="project" value="TreeGrafter"/>
</dbReference>
<evidence type="ECO:0000259" key="2">
    <source>
        <dbReference type="PROSITE" id="PS50887"/>
    </source>
</evidence>
<gene>
    <name evidence="3" type="ORF">E2636_00490</name>
</gene>
<dbReference type="PROSITE" id="PS50887">
    <property type="entry name" value="GGDEF"/>
    <property type="match status" value="1"/>
</dbReference>
<dbReference type="Pfam" id="PF00990">
    <property type="entry name" value="GGDEF"/>
    <property type="match status" value="1"/>
</dbReference>
<dbReference type="EMBL" id="CP038015">
    <property type="protein sequence ID" value="QBP39729.1"/>
    <property type="molecule type" value="Genomic_DNA"/>
</dbReference>
<evidence type="ECO:0000313" key="4">
    <source>
        <dbReference type="Proteomes" id="UP000294292"/>
    </source>
</evidence>
<feature type="transmembrane region" description="Helical" evidence="1">
    <location>
        <begin position="109"/>
        <end position="132"/>
    </location>
</feature>
<evidence type="ECO:0000256" key="1">
    <source>
        <dbReference type="SAM" id="Phobius"/>
    </source>
</evidence>
<dbReference type="AlphaFoldDB" id="A0A4P6ZUT6"/>
<feature type="transmembrane region" description="Helical" evidence="1">
    <location>
        <begin position="138"/>
        <end position="163"/>
    </location>
</feature>
<keyword evidence="1" id="KW-0472">Membrane</keyword>
<feature type="transmembrane region" description="Helical" evidence="1">
    <location>
        <begin position="69"/>
        <end position="88"/>
    </location>
</feature>
<feature type="transmembrane region" description="Helical" evidence="1">
    <location>
        <begin position="184"/>
        <end position="202"/>
    </location>
</feature>